<dbReference type="NCBIfam" id="TIGR03695">
    <property type="entry name" value="menH_SHCHC"/>
    <property type="match status" value="1"/>
</dbReference>
<dbReference type="SUPFAM" id="SSF53474">
    <property type="entry name" value="alpha/beta-Hydrolases"/>
    <property type="match status" value="1"/>
</dbReference>
<feature type="domain" description="AB hydrolase-1" evidence="4">
    <location>
        <begin position="26"/>
        <end position="261"/>
    </location>
</feature>
<dbReference type="PANTHER" id="PTHR42916:SF1">
    <property type="entry name" value="PROTEIN PHYLLO, CHLOROPLASTIC"/>
    <property type="match status" value="1"/>
</dbReference>
<sequence>MLNFKVSRPTELDKCSLSHESDKGIPILLLHGFLSDMSSLDQIASLLSKQYTVVQVDLPGFGQSVEENHLQYQSIDEIAHALDDIRNHLSIEQWIVFGYSMGGRVALSYAMNDDNRSIKGLILESSHAGIQDNYNRLERQKIDEERGRNAIEKGIESFVADWESLPLFQSQYENCSVDQLEQQRHNRLAQGVTGLNYALVHYGSGVMPSYMDRLNMLDYPVVLINGSLDKKFVQIHERMAHHLKYCSVHTVKNVGHSIHMECREKFDTILLDSIKAINQWKIT</sequence>
<organism evidence="5 6">
    <name type="scientific">Abyssicoccus albus</name>
    <dbReference type="NCBI Taxonomy" id="1817405"/>
    <lineage>
        <taxon>Bacteria</taxon>
        <taxon>Bacillati</taxon>
        <taxon>Bacillota</taxon>
        <taxon>Bacilli</taxon>
        <taxon>Bacillales</taxon>
        <taxon>Abyssicoccaceae</taxon>
    </lineage>
</organism>
<dbReference type="InterPro" id="IPR022485">
    <property type="entry name" value="SHCHC_synthase_MenH"/>
</dbReference>
<gene>
    <name evidence="5" type="ORF">EDD62_0273</name>
</gene>
<dbReference type="EC" id="4.2.99.20" evidence="3"/>
<keyword evidence="6" id="KW-1185">Reference proteome</keyword>
<dbReference type="GO" id="GO:0070205">
    <property type="term" value="F:2-succinyl-6-hydroxy-2,4-cyclohexadiene-1-carboxylate synthase activity"/>
    <property type="evidence" value="ECO:0007669"/>
    <property type="project" value="UniProtKB-UniRule"/>
</dbReference>
<accession>A0A3N5BIJ5</accession>
<reference evidence="5 6" key="1">
    <citation type="submission" date="2018-11" db="EMBL/GenBank/DDBJ databases">
        <title>Genomic Encyclopedia of Type Strains, Phase IV (KMG-IV): sequencing the most valuable type-strain genomes for metagenomic binning, comparative biology and taxonomic classification.</title>
        <authorList>
            <person name="Goeker M."/>
        </authorList>
    </citation>
    <scope>NUCLEOTIDE SEQUENCE [LARGE SCALE GENOMIC DNA]</scope>
    <source>
        <strain evidence="5 6">DSM 29158</strain>
    </source>
</reference>
<comment type="caution">
    <text evidence="5">The sequence shown here is derived from an EMBL/GenBank/DDBJ whole genome shotgun (WGS) entry which is preliminary data.</text>
</comment>
<dbReference type="EMBL" id="RKRK01000002">
    <property type="protein sequence ID" value="RPF57644.1"/>
    <property type="molecule type" value="Genomic_DNA"/>
</dbReference>
<evidence type="ECO:0000256" key="1">
    <source>
        <dbReference type="ARBA" id="ARBA00022428"/>
    </source>
</evidence>
<proteinExistence type="predicted"/>
<dbReference type="InterPro" id="IPR029058">
    <property type="entry name" value="AB_hydrolase_fold"/>
</dbReference>
<dbReference type="InterPro" id="IPR000073">
    <property type="entry name" value="AB_hydrolase_1"/>
</dbReference>
<keyword evidence="2" id="KW-0456">Lyase</keyword>
<evidence type="ECO:0000259" key="4">
    <source>
        <dbReference type="Pfam" id="PF00561"/>
    </source>
</evidence>
<dbReference type="GO" id="GO:0009234">
    <property type="term" value="P:menaquinone biosynthetic process"/>
    <property type="evidence" value="ECO:0007669"/>
    <property type="project" value="UniProtKB-UniRule"/>
</dbReference>
<dbReference type="Gene3D" id="3.40.50.1820">
    <property type="entry name" value="alpha/beta hydrolase"/>
    <property type="match status" value="1"/>
</dbReference>
<keyword evidence="1" id="KW-0474">Menaquinone biosynthesis</keyword>
<evidence type="ECO:0000256" key="3">
    <source>
        <dbReference type="NCBIfam" id="TIGR03695"/>
    </source>
</evidence>
<evidence type="ECO:0000256" key="2">
    <source>
        <dbReference type="ARBA" id="ARBA00023239"/>
    </source>
</evidence>
<evidence type="ECO:0000313" key="5">
    <source>
        <dbReference type="EMBL" id="RPF57644.1"/>
    </source>
</evidence>
<evidence type="ECO:0000313" key="6">
    <source>
        <dbReference type="Proteomes" id="UP000277108"/>
    </source>
</evidence>
<dbReference type="Proteomes" id="UP000277108">
    <property type="component" value="Unassembled WGS sequence"/>
</dbReference>
<dbReference type="AlphaFoldDB" id="A0A3N5BIJ5"/>
<name>A0A3N5BIJ5_9BACL</name>
<dbReference type="PRINTS" id="PR00111">
    <property type="entry name" value="ABHYDROLASE"/>
</dbReference>
<dbReference type="PANTHER" id="PTHR42916">
    <property type="entry name" value="2-SUCCINYL-5-ENOLPYRUVYL-6-HYDROXY-3-CYCLOHEXENE-1-CARBOXYLATE SYNTHASE"/>
    <property type="match status" value="1"/>
</dbReference>
<dbReference type="RefSeq" id="WP_170152736.1">
    <property type="nucleotide sequence ID" value="NZ_RKRK01000002.1"/>
</dbReference>
<protein>
    <recommendedName>
        <fullName evidence="3">2-succinyl-6-hydroxy-2,4-cyclohexadiene-1-carboxylate synthase</fullName>
        <ecNumber evidence="3">4.2.99.20</ecNumber>
    </recommendedName>
</protein>
<dbReference type="Pfam" id="PF00561">
    <property type="entry name" value="Abhydrolase_1"/>
    <property type="match status" value="1"/>
</dbReference>